<evidence type="ECO:0000313" key="3">
    <source>
        <dbReference type="EMBL" id="MFK8292672.1"/>
    </source>
</evidence>
<evidence type="ECO:0000313" key="2">
    <source>
        <dbReference type="EMBL" id="ATA88342.1"/>
    </source>
</evidence>
<dbReference type="KEGG" id="csto:CGC58_00480"/>
<dbReference type="Proteomes" id="UP000217348">
    <property type="component" value="Chromosome"/>
</dbReference>
<dbReference type="OrthoDB" id="1149100at2"/>
<reference evidence="3" key="4">
    <citation type="submission" date="2024-10" db="EMBL/GenBank/DDBJ databases">
        <authorList>
            <person name="Bergman P."/>
            <person name="Andersson A.F."/>
            <person name="Zangenah S."/>
            <person name="Abbasi N."/>
        </authorList>
    </citation>
    <scope>NUCLEOTIDE SEQUENCE</scope>
    <source>
        <strain evidence="3">W5</strain>
    </source>
</reference>
<dbReference type="Proteomes" id="UP001622370">
    <property type="component" value="Unassembled WGS sequence"/>
</dbReference>
<dbReference type="EC" id="2.3.1.-" evidence="3"/>
<dbReference type="InterPro" id="IPR016181">
    <property type="entry name" value="Acyl_CoA_acyltransferase"/>
</dbReference>
<keyword evidence="2" id="KW-0808">Transferase</keyword>
<reference evidence="3 5" key="1">
    <citation type="journal article" date="2016" name="Sci. Rep.">
        <title>Whole genome sequencing identifies a novel species of the genus Capnocytophaga isolated from dog and cat bite wounds in humans.</title>
        <authorList>
            <person name="Zangenah S."/>
            <person name="Abbasi N."/>
            <person name="Andersson A.F."/>
            <person name="Bergman P."/>
        </authorList>
    </citation>
    <scope>NUCLEOTIDE SEQUENCE [LARGE SCALE GENOMIC DNA]</scope>
    <source>
        <strain evidence="3 5">W5</strain>
    </source>
</reference>
<proteinExistence type="predicted"/>
<dbReference type="GO" id="GO:0016746">
    <property type="term" value="F:acyltransferase activity"/>
    <property type="evidence" value="ECO:0007669"/>
    <property type="project" value="UniProtKB-KW"/>
</dbReference>
<name>A0A250FT58_9FLAO</name>
<protein>
    <submittedName>
        <fullName evidence="2 3">N-acetyltransferase</fullName>
        <ecNumber evidence="3">2.3.1.-</ecNumber>
    </submittedName>
</protein>
<dbReference type="EMBL" id="JBJGWJ010000001">
    <property type="protein sequence ID" value="MFK8292672.1"/>
    <property type="molecule type" value="Genomic_DNA"/>
</dbReference>
<dbReference type="EMBL" id="CP022387">
    <property type="protein sequence ID" value="ATA88342.1"/>
    <property type="molecule type" value="Genomic_DNA"/>
</dbReference>
<dbReference type="PROSITE" id="PS51729">
    <property type="entry name" value="GNAT_YJDJ"/>
    <property type="match status" value="1"/>
</dbReference>
<gene>
    <name evidence="3" type="ORF">ACI76L_02645</name>
    <name evidence="2" type="ORF">CGC58_00480</name>
</gene>
<dbReference type="SUPFAM" id="SSF55729">
    <property type="entry name" value="Acyl-CoA N-acyltransferases (Nat)"/>
    <property type="match status" value="1"/>
</dbReference>
<reference evidence="2" key="2">
    <citation type="journal article" date="2017" name="Genome Announc.">
        <title>Twelve Complete Reference Genomes of Clinical Isolates in the Capnocytophaga Genus.</title>
        <authorList>
            <person name="Villarma A."/>
            <person name="Gulvik C.A."/>
            <person name="Rowe L.A."/>
            <person name="Sheth M."/>
            <person name="Juieng P."/>
            <person name="Nicholson A.C."/>
            <person name="Loparev V.N."/>
            <person name="McQuiston J.R."/>
        </authorList>
    </citation>
    <scope>NUCLEOTIDE SEQUENCE</scope>
    <source>
        <strain evidence="2">H2177</strain>
    </source>
</reference>
<dbReference type="InterPro" id="IPR031165">
    <property type="entry name" value="GNAT_YJDJ"/>
</dbReference>
<dbReference type="RefSeq" id="WP_095894620.1">
    <property type="nucleotide sequence ID" value="NZ_BOPJ01000002.1"/>
</dbReference>
<dbReference type="AlphaFoldDB" id="A0A250FT58"/>
<evidence type="ECO:0000259" key="1">
    <source>
        <dbReference type="PROSITE" id="PS51729"/>
    </source>
</evidence>
<evidence type="ECO:0000313" key="5">
    <source>
        <dbReference type="Proteomes" id="UP001622370"/>
    </source>
</evidence>
<sequence>MVEITDSEFLRQFQTKVNGEIAFVEYSVQERKIFFTKVHIPEVADKEFADEFIKAVLEEVSSRRLRVVPTCAEATAFFRRNKEYKELLPAGIRI</sequence>
<organism evidence="2 4">
    <name type="scientific">Capnocytophaga stomatis</name>
    <dbReference type="NCBI Taxonomy" id="1848904"/>
    <lineage>
        <taxon>Bacteria</taxon>
        <taxon>Pseudomonadati</taxon>
        <taxon>Bacteroidota</taxon>
        <taxon>Flavobacteriia</taxon>
        <taxon>Flavobacteriales</taxon>
        <taxon>Flavobacteriaceae</taxon>
        <taxon>Capnocytophaga</taxon>
    </lineage>
</organism>
<keyword evidence="3" id="KW-0012">Acyltransferase</keyword>
<dbReference type="Gene3D" id="3.40.630.30">
    <property type="match status" value="1"/>
</dbReference>
<feature type="domain" description="N-acetyltransferase" evidence="1">
    <location>
        <begin position="5"/>
        <end position="89"/>
    </location>
</feature>
<keyword evidence="5" id="KW-1185">Reference proteome</keyword>
<accession>A0A250FT58</accession>
<evidence type="ECO:0000313" key="4">
    <source>
        <dbReference type="Proteomes" id="UP000217348"/>
    </source>
</evidence>
<dbReference type="Pfam" id="PF14542">
    <property type="entry name" value="Acetyltransf_CG"/>
    <property type="match status" value="1"/>
</dbReference>
<reference evidence="4" key="3">
    <citation type="submission" date="2017-06" db="EMBL/GenBank/DDBJ databases">
        <title>Capnocytophaga spp. assemblies.</title>
        <authorList>
            <person name="Gulvik C.A."/>
        </authorList>
    </citation>
    <scope>NUCLEOTIDE SEQUENCE [LARGE SCALE GENOMIC DNA]</scope>
    <source>
        <strain evidence="4">H2177</strain>
    </source>
</reference>